<dbReference type="SUPFAM" id="SSF51735">
    <property type="entry name" value="NAD(P)-binding Rossmann-fold domains"/>
    <property type="match status" value="1"/>
</dbReference>
<dbReference type="Pfam" id="PF00106">
    <property type="entry name" value="adh_short"/>
    <property type="match status" value="1"/>
</dbReference>
<keyword evidence="2" id="KW-0560">Oxidoreductase</keyword>
<evidence type="ECO:0000256" key="1">
    <source>
        <dbReference type="ARBA" id="ARBA00006484"/>
    </source>
</evidence>
<evidence type="ECO:0000256" key="2">
    <source>
        <dbReference type="ARBA" id="ARBA00023002"/>
    </source>
</evidence>
<keyword evidence="5" id="KW-1185">Reference proteome</keyword>
<comment type="similarity">
    <text evidence="1 3">Belongs to the short-chain dehydrogenases/reductases (SDR) family.</text>
</comment>
<dbReference type="EMBL" id="JAKJXO020000001">
    <property type="protein sequence ID" value="KAL1612288.1"/>
    <property type="molecule type" value="Genomic_DNA"/>
</dbReference>
<dbReference type="PANTHER" id="PTHR24322">
    <property type="entry name" value="PKSB"/>
    <property type="match status" value="1"/>
</dbReference>
<reference evidence="4 5" key="1">
    <citation type="submission" date="2024-02" db="EMBL/GenBank/DDBJ databases">
        <title>De novo assembly and annotation of 12 fungi associated with fruit tree decline syndrome in Ontario, Canada.</title>
        <authorList>
            <person name="Sulman M."/>
            <person name="Ellouze W."/>
            <person name="Ilyukhin E."/>
        </authorList>
    </citation>
    <scope>NUCLEOTIDE SEQUENCE [LARGE SCALE GENOMIC DNA]</scope>
    <source>
        <strain evidence="4 5">M42-189</strain>
    </source>
</reference>
<accession>A0ABR3S713</accession>
<proteinExistence type="inferred from homology"/>
<dbReference type="PRINTS" id="PR00080">
    <property type="entry name" value="SDRFAMILY"/>
</dbReference>
<dbReference type="Gene3D" id="3.40.50.720">
    <property type="entry name" value="NAD(P)-binding Rossmann-like Domain"/>
    <property type="match status" value="1"/>
</dbReference>
<evidence type="ECO:0000256" key="3">
    <source>
        <dbReference type="RuleBase" id="RU000363"/>
    </source>
</evidence>
<name>A0ABR3S713_9PLEO</name>
<dbReference type="PRINTS" id="PR00081">
    <property type="entry name" value="GDHRDH"/>
</dbReference>
<evidence type="ECO:0008006" key="6">
    <source>
        <dbReference type="Google" id="ProtNLM"/>
    </source>
</evidence>
<dbReference type="Proteomes" id="UP001521785">
    <property type="component" value="Unassembled WGS sequence"/>
</dbReference>
<organism evidence="4 5">
    <name type="scientific">Paraconiothyrium brasiliense</name>
    <dbReference type="NCBI Taxonomy" id="300254"/>
    <lineage>
        <taxon>Eukaryota</taxon>
        <taxon>Fungi</taxon>
        <taxon>Dikarya</taxon>
        <taxon>Ascomycota</taxon>
        <taxon>Pezizomycotina</taxon>
        <taxon>Dothideomycetes</taxon>
        <taxon>Pleosporomycetidae</taxon>
        <taxon>Pleosporales</taxon>
        <taxon>Massarineae</taxon>
        <taxon>Didymosphaeriaceae</taxon>
        <taxon>Paraconiothyrium</taxon>
    </lineage>
</organism>
<gene>
    <name evidence="4" type="ORF">SLS60_000512</name>
</gene>
<dbReference type="InterPro" id="IPR002347">
    <property type="entry name" value="SDR_fam"/>
</dbReference>
<dbReference type="PANTHER" id="PTHR24322:SF736">
    <property type="entry name" value="RETINOL DEHYDROGENASE 10"/>
    <property type="match status" value="1"/>
</dbReference>
<sequence length="288" mass="30925">MDPNEFGTSTIPLQHAPYGPITAEALQNKNAGKIAVVTGAGQGIGAAIAEALIKSGATVAILDLSVEKQQKTQEACESYGGKVKAYACDVSNQDAVVTTFDEIEKDLGTIDILVNNAGILVQRPLIMSDFDTFWKQIEVNFKGPLLSIHTLLPRMRDRGHGCIINIASRSATVDVPMTLGYVTSKAALTRATHTLQREMALDGLDPAIHLYALHPGGVLTGMGASGAPKDVQEKYGNPKDEEYFKGLFKDPPILCGQTCAWLATGEGKDLRGLYIGKKYLLSWWCSSS</sequence>
<comment type="caution">
    <text evidence="4">The sequence shown here is derived from an EMBL/GenBank/DDBJ whole genome shotgun (WGS) entry which is preliminary data.</text>
</comment>
<evidence type="ECO:0000313" key="5">
    <source>
        <dbReference type="Proteomes" id="UP001521785"/>
    </source>
</evidence>
<protein>
    <recommendedName>
        <fullName evidence="6">NAD(P)-binding protein</fullName>
    </recommendedName>
</protein>
<dbReference type="CDD" id="cd05233">
    <property type="entry name" value="SDR_c"/>
    <property type="match status" value="1"/>
</dbReference>
<evidence type="ECO:0000313" key="4">
    <source>
        <dbReference type="EMBL" id="KAL1612288.1"/>
    </source>
</evidence>
<dbReference type="InterPro" id="IPR036291">
    <property type="entry name" value="NAD(P)-bd_dom_sf"/>
</dbReference>